<evidence type="ECO:0000256" key="1">
    <source>
        <dbReference type="SAM" id="MobiDB-lite"/>
    </source>
</evidence>
<reference evidence="4" key="1">
    <citation type="journal article" date="2019" name="Int. J. Syst. Evol. Microbiol.">
        <title>The Global Catalogue of Microorganisms (GCM) 10K type strain sequencing project: providing services to taxonomists for standard genome sequencing and annotation.</title>
        <authorList>
            <consortium name="The Broad Institute Genomics Platform"/>
            <consortium name="The Broad Institute Genome Sequencing Center for Infectious Disease"/>
            <person name="Wu L."/>
            <person name="Ma J."/>
        </authorList>
    </citation>
    <scope>NUCLEOTIDE SEQUENCE [LARGE SCALE GENOMIC DNA]</scope>
    <source>
        <strain evidence="4">NBRC 106348</strain>
    </source>
</reference>
<keyword evidence="2" id="KW-1133">Transmembrane helix</keyword>
<evidence type="ECO:0000313" key="3">
    <source>
        <dbReference type="EMBL" id="GMA23065.1"/>
    </source>
</evidence>
<feature type="region of interest" description="Disordered" evidence="1">
    <location>
        <begin position="161"/>
        <end position="205"/>
    </location>
</feature>
<dbReference type="EMBL" id="BSUK01000001">
    <property type="protein sequence ID" value="GMA23065.1"/>
    <property type="molecule type" value="Genomic_DNA"/>
</dbReference>
<proteinExistence type="predicted"/>
<sequence length="220" mass="22820">MVAAVVGLTRTTWRGLTGRARRRDRLAAGVAGAALVVGVLTVAAFAAHDGPARPATVAVSAPARPAALERSDERGASAAAVYVLELEPYGLLSGDWHDFAALCSTASGWCRDKTTSMRLVEAGTVRYAGCAMRAEAVRTTPTDAPDTFVVTVAQRQEACVRHETASSRPSTDPPTGDPVPGGDGVDVYGGNDDPDSPPDLLDITVRHGGDGWQVVRASLA</sequence>
<comment type="caution">
    <text evidence="3">The sequence shown here is derived from an EMBL/GenBank/DDBJ whole genome shotgun (WGS) entry which is preliminary data.</text>
</comment>
<keyword evidence="2" id="KW-0812">Transmembrane</keyword>
<keyword evidence="2" id="KW-0472">Membrane</keyword>
<accession>A0ABQ6HX21</accession>
<keyword evidence="4" id="KW-1185">Reference proteome</keyword>
<protein>
    <submittedName>
        <fullName evidence="3">Uncharacterized protein</fullName>
    </submittedName>
</protein>
<name>A0ABQ6HX21_9MICO</name>
<organism evidence="3 4">
    <name type="scientific">Luteimicrobium album</name>
    <dbReference type="NCBI Taxonomy" id="1054550"/>
    <lineage>
        <taxon>Bacteria</taxon>
        <taxon>Bacillati</taxon>
        <taxon>Actinomycetota</taxon>
        <taxon>Actinomycetes</taxon>
        <taxon>Micrococcales</taxon>
        <taxon>Luteimicrobium</taxon>
    </lineage>
</organism>
<evidence type="ECO:0000256" key="2">
    <source>
        <dbReference type="SAM" id="Phobius"/>
    </source>
</evidence>
<evidence type="ECO:0000313" key="4">
    <source>
        <dbReference type="Proteomes" id="UP001157091"/>
    </source>
</evidence>
<gene>
    <name evidence="3" type="ORF">GCM10025864_08240</name>
</gene>
<feature type="transmembrane region" description="Helical" evidence="2">
    <location>
        <begin position="26"/>
        <end position="47"/>
    </location>
</feature>
<dbReference type="Proteomes" id="UP001157091">
    <property type="component" value="Unassembled WGS sequence"/>
</dbReference>